<feature type="region of interest" description="Disordered" evidence="1">
    <location>
        <begin position="1"/>
        <end position="97"/>
    </location>
</feature>
<keyword evidence="3" id="KW-1185">Reference proteome</keyword>
<evidence type="ECO:0000256" key="1">
    <source>
        <dbReference type="SAM" id="MobiDB-lite"/>
    </source>
</evidence>
<feature type="compositionally biased region" description="Basic and acidic residues" evidence="1">
    <location>
        <begin position="84"/>
        <end position="97"/>
    </location>
</feature>
<evidence type="ECO:0000313" key="2">
    <source>
        <dbReference type="EMBL" id="EKM53520.1"/>
    </source>
</evidence>
<dbReference type="Proteomes" id="UP000008370">
    <property type="component" value="Unassembled WGS sequence"/>
</dbReference>
<organism evidence="2 3">
    <name type="scientific">Phanerochaete carnosa (strain HHB-10118-sp)</name>
    <name type="common">White-rot fungus</name>
    <name type="synonym">Peniophora carnosa</name>
    <dbReference type="NCBI Taxonomy" id="650164"/>
    <lineage>
        <taxon>Eukaryota</taxon>
        <taxon>Fungi</taxon>
        <taxon>Dikarya</taxon>
        <taxon>Basidiomycota</taxon>
        <taxon>Agaricomycotina</taxon>
        <taxon>Agaricomycetes</taxon>
        <taxon>Polyporales</taxon>
        <taxon>Phanerochaetaceae</taxon>
        <taxon>Phanerochaete</taxon>
    </lineage>
</organism>
<sequence>MPSNAIFPPVPSTPINQMGPNARTAPGSPCTPCRDRTVHHPGTAPPLPWRPRRDSNPFIEHPDPYTTPPRQTGRNAPTAPGMPEEFKKKKSKDNTRR</sequence>
<dbReference type="KEGG" id="pco:PHACADRAFT_197953"/>
<protein>
    <submittedName>
        <fullName evidence="2">Uncharacterized protein</fullName>
    </submittedName>
</protein>
<evidence type="ECO:0000313" key="3">
    <source>
        <dbReference type="Proteomes" id="UP000008370"/>
    </source>
</evidence>
<dbReference type="EMBL" id="JH930474">
    <property type="protein sequence ID" value="EKM53520.1"/>
    <property type="molecule type" value="Genomic_DNA"/>
</dbReference>
<accession>K5W307</accession>
<gene>
    <name evidence="2" type="ORF">PHACADRAFT_197953</name>
</gene>
<dbReference type="InParanoid" id="K5W307"/>
<proteinExistence type="predicted"/>
<feature type="compositionally biased region" description="Basic and acidic residues" evidence="1">
    <location>
        <begin position="51"/>
        <end position="63"/>
    </location>
</feature>
<dbReference type="GeneID" id="18911285"/>
<reference evidence="2 3" key="1">
    <citation type="journal article" date="2012" name="BMC Genomics">
        <title>Comparative genomics of the white-rot fungi, Phanerochaete carnosa and P. chrysosporium, to elucidate the genetic basis of the distinct wood types they colonize.</title>
        <authorList>
            <person name="Suzuki H."/>
            <person name="MacDonald J."/>
            <person name="Syed K."/>
            <person name="Salamov A."/>
            <person name="Hori C."/>
            <person name="Aerts A."/>
            <person name="Henrissat B."/>
            <person name="Wiebenga A."/>
            <person name="vanKuyk P.A."/>
            <person name="Barry K."/>
            <person name="Lindquist E."/>
            <person name="LaButti K."/>
            <person name="Lapidus A."/>
            <person name="Lucas S."/>
            <person name="Coutinho P."/>
            <person name="Gong Y."/>
            <person name="Samejima M."/>
            <person name="Mahadevan R."/>
            <person name="Abou-Zaid M."/>
            <person name="de Vries R.P."/>
            <person name="Igarashi K."/>
            <person name="Yadav J.S."/>
            <person name="Grigoriev I.V."/>
            <person name="Master E.R."/>
        </authorList>
    </citation>
    <scope>NUCLEOTIDE SEQUENCE [LARGE SCALE GENOMIC DNA]</scope>
    <source>
        <strain evidence="2 3">HHB-10118-sp</strain>
    </source>
</reference>
<dbReference type="AlphaFoldDB" id="K5W307"/>
<dbReference type="HOGENOM" id="CLU_2347423_0_0_1"/>
<name>K5W307_PHACS</name>
<dbReference type="RefSeq" id="XP_007398208.1">
    <property type="nucleotide sequence ID" value="XM_007398146.1"/>
</dbReference>